<organism evidence="2 3">
    <name type="scientific">Candidatus Lachnoclostridium stercoravium</name>
    <dbReference type="NCBI Taxonomy" id="2838633"/>
    <lineage>
        <taxon>Bacteria</taxon>
        <taxon>Bacillati</taxon>
        <taxon>Bacillota</taxon>
        <taxon>Clostridia</taxon>
        <taxon>Lachnospirales</taxon>
        <taxon>Lachnospiraceae</taxon>
    </lineage>
</organism>
<evidence type="ECO:0000313" key="2">
    <source>
        <dbReference type="EMBL" id="HJA72191.1"/>
    </source>
</evidence>
<reference evidence="2" key="2">
    <citation type="submission" date="2021-04" db="EMBL/GenBank/DDBJ databases">
        <authorList>
            <person name="Gilroy R."/>
        </authorList>
    </citation>
    <scope>NUCLEOTIDE SEQUENCE</scope>
    <source>
        <strain evidence="2">CHK178-16964</strain>
    </source>
</reference>
<gene>
    <name evidence="2" type="ORF">IAA07_11560</name>
</gene>
<dbReference type="Proteomes" id="UP000823900">
    <property type="component" value="Unassembled WGS sequence"/>
</dbReference>
<evidence type="ECO:0000259" key="1">
    <source>
        <dbReference type="Pfam" id="PF06114"/>
    </source>
</evidence>
<name>A0A9D2KQL9_9FIRM</name>
<dbReference type="Pfam" id="PF06114">
    <property type="entry name" value="Peptidase_M78"/>
    <property type="match status" value="1"/>
</dbReference>
<protein>
    <submittedName>
        <fullName evidence="2">ImmA/IrrE family metallo-endopeptidase</fullName>
    </submittedName>
</protein>
<evidence type="ECO:0000313" key="3">
    <source>
        <dbReference type="Proteomes" id="UP000823900"/>
    </source>
</evidence>
<feature type="domain" description="IrrE N-terminal-like" evidence="1">
    <location>
        <begin position="99"/>
        <end position="217"/>
    </location>
</feature>
<sequence length="247" mass="28456">MKRFTSNDEIEDLCEAMIKDFFKSKHYTNVMCVDIEAFVREYLGVPIVYETFAEPDPGRVGFLSDAKRPLMVRRNGKVEEITFPPRTAVIERFLLSPKESAKKRFTIAHEGAHDVLDRHIPLQTSPMAAFHSEYDPEAKYTPELLKDMLSLNEYFTNRAAACLLMPRFLVARVLKRHNQSMKVILYENNILAQDQKILIQKMADTLGVSYTAFFNRLKELDLFDCRPIEEYLHAGLHYGGETHASSS</sequence>
<dbReference type="EMBL" id="DWZA01000100">
    <property type="protein sequence ID" value="HJA72191.1"/>
    <property type="molecule type" value="Genomic_DNA"/>
</dbReference>
<comment type="caution">
    <text evidence="2">The sequence shown here is derived from an EMBL/GenBank/DDBJ whole genome shotgun (WGS) entry which is preliminary data.</text>
</comment>
<accession>A0A9D2KQL9</accession>
<dbReference type="InterPro" id="IPR010359">
    <property type="entry name" value="IrrE_HExxH"/>
</dbReference>
<dbReference type="AlphaFoldDB" id="A0A9D2KQL9"/>
<proteinExistence type="predicted"/>
<reference evidence="2" key="1">
    <citation type="journal article" date="2021" name="PeerJ">
        <title>Extensive microbial diversity within the chicken gut microbiome revealed by metagenomics and culture.</title>
        <authorList>
            <person name="Gilroy R."/>
            <person name="Ravi A."/>
            <person name="Getino M."/>
            <person name="Pursley I."/>
            <person name="Horton D.L."/>
            <person name="Alikhan N.F."/>
            <person name="Baker D."/>
            <person name="Gharbi K."/>
            <person name="Hall N."/>
            <person name="Watson M."/>
            <person name="Adriaenssens E.M."/>
            <person name="Foster-Nyarko E."/>
            <person name="Jarju S."/>
            <person name="Secka A."/>
            <person name="Antonio M."/>
            <person name="Oren A."/>
            <person name="Chaudhuri R.R."/>
            <person name="La Ragione R."/>
            <person name="Hildebrand F."/>
            <person name="Pallen M.J."/>
        </authorList>
    </citation>
    <scope>NUCLEOTIDE SEQUENCE</scope>
    <source>
        <strain evidence="2">CHK178-16964</strain>
    </source>
</reference>